<keyword evidence="5" id="KW-0805">Transcription regulation</keyword>
<dbReference type="Pfam" id="PF02365">
    <property type="entry name" value="NAM"/>
    <property type="match status" value="1"/>
</dbReference>
<evidence type="ECO:0000313" key="14">
    <source>
        <dbReference type="EMBL" id="KAH7513624.1"/>
    </source>
</evidence>
<evidence type="ECO:0000256" key="7">
    <source>
        <dbReference type="ARBA" id="ARBA00023136"/>
    </source>
</evidence>
<dbReference type="PANTHER" id="PTHR31744">
    <property type="entry name" value="PROTEIN CUP-SHAPED COTYLEDON 2-RELATED"/>
    <property type="match status" value="1"/>
</dbReference>
<feature type="transmembrane region" description="Helical" evidence="12">
    <location>
        <begin position="784"/>
        <end position="805"/>
    </location>
</feature>
<keyword evidence="10" id="KW-0539">Nucleus</keyword>
<comment type="caution">
    <text evidence="14">The sequence shown here is derived from an EMBL/GenBank/DDBJ whole genome shotgun (WGS) entry which is preliminary data.</text>
</comment>
<evidence type="ECO:0000256" key="12">
    <source>
        <dbReference type="SAM" id="Phobius"/>
    </source>
</evidence>
<dbReference type="GO" id="GO:0016020">
    <property type="term" value="C:membrane"/>
    <property type="evidence" value="ECO:0007669"/>
    <property type="project" value="UniProtKB-SubCell"/>
</dbReference>
<evidence type="ECO:0000256" key="9">
    <source>
        <dbReference type="ARBA" id="ARBA00023163"/>
    </source>
</evidence>
<dbReference type="InterPro" id="IPR036093">
    <property type="entry name" value="NAC_dom_sf"/>
</dbReference>
<dbReference type="EMBL" id="JAEACU010000011">
    <property type="protein sequence ID" value="KAH7513624.1"/>
    <property type="molecule type" value="Genomic_DNA"/>
</dbReference>
<comment type="subcellular location">
    <subcellularLocation>
        <location evidence="2">Membrane</location>
        <topology evidence="2">Single-pass membrane protein</topology>
    </subcellularLocation>
    <subcellularLocation>
        <location evidence="1">Nucleus</location>
    </subcellularLocation>
</comment>
<evidence type="ECO:0000256" key="5">
    <source>
        <dbReference type="ARBA" id="ARBA00023015"/>
    </source>
</evidence>
<feature type="region of interest" description="Disordered" evidence="11">
    <location>
        <begin position="495"/>
        <end position="518"/>
    </location>
</feature>
<dbReference type="Gene3D" id="2.170.150.80">
    <property type="entry name" value="NAC domain"/>
    <property type="match status" value="1"/>
</dbReference>
<feature type="domain" description="NAC" evidence="13">
    <location>
        <begin position="9"/>
        <end position="167"/>
    </location>
</feature>
<dbReference type="AlphaFoldDB" id="A0A978UFP3"/>
<dbReference type="GO" id="GO:0006355">
    <property type="term" value="P:regulation of DNA-templated transcription"/>
    <property type="evidence" value="ECO:0007669"/>
    <property type="project" value="InterPro"/>
</dbReference>
<keyword evidence="6" id="KW-0238">DNA-binding</keyword>
<accession>A0A978UFP3</accession>
<evidence type="ECO:0000256" key="1">
    <source>
        <dbReference type="ARBA" id="ARBA00004123"/>
    </source>
</evidence>
<dbReference type="PANTHER" id="PTHR31744:SF216">
    <property type="entry name" value="NAC TRANSCRIPTION FACTOR"/>
    <property type="match status" value="1"/>
</dbReference>
<evidence type="ECO:0000256" key="6">
    <source>
        <dbReference type="ARBA" id="ARBA00023125"/>
    </source>
</evidence>
<dbReference type="FunFam" id="2.170.150.80:FF:000002">
    <property type="entry name" value="Nac domain-containing protein 86"/>
    <property type="match status" value="1"/>
</dbReference>
<protein>
    <recommendedName>
        <fullName evidence="13">NAC domain-containing protein</fullName>
    </recommendedName>
</protein>
<evidence type="ECO:0000256" key="3">
    <source>
        <dbReference type="ARBA" id="ARBA00022692"/>
    </source>
</evidence>
<dbReference type="InterPro" id="IPR003441">
    <property type="entry name" value="NAC-dom"/>
</dbReference>
<evidence type="ECO:0000256" key="2">
    <source>
        <dbReference type="ARBA" id="ARBA00004167"/>
    </source>
</evidence>
<evidence type="ECO:0000313" key="15">
    <source>
        <dbReference type="Proteomes" id="UP000813462"/>
    </source>
</evidence>
<keyword evidence="8" id="KW-0010">Activator</keyword>
<evidence type="ECO:0000259" key="13">
    <source>
        <dbReference type="PROSITE" id="PS51005"/>
    </source>
</evidence>
<evidence type="ECO:0000256" key="4">
    <source>
        <dbReference type="ARBA" id="ARBA00022989"/>
    </source>
</evidence>
<keyword evidence="3 12" id="KW-0812">Transmembrane</keyword>
<dbReference type="Proteomes" id="UP000813462">
    <property type="component" value="Unassembled WGS sequence"/>
</dbReference>
<evidence type="ECO:0000256" key="11">
    <source>
        <dbReference type="SAM" id="MobiDB-lite"/>
    </source>
</evidence>
<evidence type="ECO:0000256" key="8">
    <source>
        <dbReference type="ARBA" id="ARBA00023159"/>
    </source>
</evidence>
<dbReference type="GO" id="GO:0000976">
    <property type="term" value="F:transcription cis-regulatory region binding"/>
    <property type="evidence" value="ECO:0007669"/>
    <property type="project" value="UniProtKB-ARBA"/>
</dbReference>
<sequence length="824" mass="91525">MGVASLESLPLGFRFRPTDEELINHYLRLKINGRHSDVQVIPEVDVCKWEPWDLPRLSVIKTEDPEWFFFCPRDRKYPNGQRSNRATDAGYWKATGKDRTIKSRNCKSASNTNGLIGMKKTLVFYRGRAPKGERTHWIMHEYRPTLKDLDGTAPGQSPFVLCRLFRKPEDKSDALKYDEVDQTGLSPTATKSSPDDTSSDLLQETATSDMQCEQSQGIKSWLTDNLDTITPIARHVESCSNSYMASDVEDHVAEETPLQVETELIPRVNSPFACDFGNDNNGMHFLDGTGEQDVSLTELLDEVFHNNDDFFCEESTNVKNSVVASGQSCTLYNIPPGSSRLNGACSDLNTEMAQHDLDIRASGWHNEPVDTKDMLQIQTLFGSSQADVAHVDREVSLGNNSDLRDNFFGQGSFSGDSALGSANGMSNSLEEATSRKYPVGYSGNHAGGTGIKIRTRQPQRQPILDNFVSQGTAPRRIRLLMNSSPGSILNVNVRDSNQRKEEEEVQSTDTEAREVTEQEEFVMSNNEEESMNRDDPGDIAYGNAIKIRTRFPQQPPNSDNFGAQGVAPRRIRLQMNTLPRSVVNDDVRDVKQNKQEYGIRQSAVTEVKITGNVKPRIFNEAVTEAREEGTEEGSNFNEQEKNYDLIKSKEEAASKKKIINYDGGHDGELIQPNLDDNMNPGTAPGNGNVINENCGRKEDEVQSTIYDGIETTEPSSNSDGPDEESHFVKLDTSLKIEPSREVSEESYRKLRLRAKGHNILIKSSKMQEATVSLFLNSSPPRHSIFSVGVLTIAVVIIAVVILLVVSTGLWKALDIDIGAGAIGV</sequence>
<keyword evidence="9" id="KW-0804">Transcription</keyword>
<dbReference type="SUPFAM" id="SSF101941">
    <property type="entry name" value="NAC domain"/>
    <property type="match status" value="1"/>
</dbReference>
<reference evidence="14" key="1">
    <citation type="journal article" date="2021" name="Front. Plant Sci.">
        <title>Chromosome-Scale Genome Assembly for Chinese Sour Jujube and Insights Into Its Genome Evolution and Domestication Signature.</title>
        <authorList>
            <person name="Shen L.-Y."/>
            <person name="Luo H."/>
            <person name="Wang X.-L."/>
            <person name="Wang X.-M."/>
            <person name="Qiu X.-J."/>
            <person name="Liu H."/>
            <person name="Zhou S.-S."/>
            <person name="Jia K.-H."/>
            <person name="Nie S."/>
            <person name="Bao Y.-T."/>
            <person name="Zhang R.-G."/>
            <person name="Yun Q.-Z."/>
            <person name="Chai Y.-H."/>
            <person name="Lu J.-Y."/>
            <person name="Li Y."/>
            <person name="Zhao S.-W."/>
            <person name="Mao J.-F."/>
            <person name="Jia S.-G."/>
            <person name="Mao Y.-M."/>
        </authorList>
    </citation>
    <scope>NUCLEOTIDE SEQUENCE</scope>
    <source>
        <strain evidence="14">AT0</strain>
        <tissue evidence="14">Leaf</tissue>
    </source>
</reference>
<gene>
    <name evidence="14" type="ORF">FEM48_Zijuj11G0000700</name>
</gene>
<keyword evidence="4 12" id="KW-1133">Transmembrane helix</keyword>
<feature type="region of interest" description="Disordered" evidence="11">
    <location>
        <begin position="173"/>
        <end position="200"/>
    </location>
</feature>
<evidence type="ECO:0000256" key="10">
    <source>
        <dbReference type="ARBA" id="ARBA00023242"/>
    </source>
</evidence>
<dbReference type="GO" id="GO:0005634">
    <property type="term" value="C:nucleus"/>
    <property type="evidence" value="ECO:0007669"/>
    <property type="project" value="UniProtKB-SubCell"/>
</dbReference>
<name>A0A978UFP3_ZIZJJ</name>
<keyword evidence="7 12" id="KW-0472">Membrane</keyword>
<dbReference type="PROSITE" id="PS51005">
    <property type="entry name" value="NAC"/>
    <property type="match status" value="1"/>
</dbReference>
<feature type="compositionally biased region" description="Polar residues" evidence="11">
    <location>
        <begin position="183"/>
        <end position="200"/>
    </location>
</feature>
<organism evidence="14 15">
    <name type="scientific">Ziziphus jujuba var. spinosa</name>
    <dbReference type="NCBI Taxonomy" id="714518"/>
    <lineage>
        <taxon>Eukaryota</taxon>
        <taxon>Viridiplantae</taxon>
        <taxon>Streptophyta</taxon>
        <taxon>Embryophyta</taxon>
        <taxon>Tracheophyta</taxon>
        <taxon>Spermatophyta</taxon>
        <taxon>Magnoliopsida</taxon>
        <taxon>eudicotyledons</taxon>
        <taxon>Gunneridae</taxon>
        <taxon>Pentapetalae</taxon>
        <taxon>rosids</taxon>
        <taxon>fabids</taxon>
        <taxon>Rosales</taxon>
        <taxon>Rhamnaceae</taxon>
        <taxon>Paliureae</taxon>
        <taxon>Ziziphus</taxon>
    </lineage>
</organism>
<proteinExistence type="predicted"/>